<feature type="transmembrane region" description="Helical" evidence="6">
    <location>
        <begin position="347"/>
        <end position="372"/>
    </location>
</feature>
<comment type="subcellular location">
    <subcellularLocation>
        <location evidence="1">Membrane</location>
        <topology evidence="1">Multi-pass membrane protein</topology>
    </subcellularLocation>
</comment>
<reference evidence="8 9" key="1">
    <citation type="submission" date="2017-03" db="EMBL/GenBank/DDBJ databases">
        <title>Genomes of endolithic fungi from Antarctica.</title>
        <authorList>
            <person name="Coleine C."/>
            <person name="Masonjones S."/>
            <person name="Stajich J.E."/>
        </authorList>
    </citation>
    <scope>NUCLEOTIDE SEQUENCE [LARGE SCALE GENOMIC DNA]</scope>
    <source>
        <strain evidence="8 9">CCFEE 6314</strain>
    </source>
</reference>
<dbReference type="InterPro" id="IPR036259">
    <property type="entry name" value="MFS_trans_sf"/>
</dbReference>
<dbReference type="VEuPathDB" id="FungiDB:PV10_07730"/>
<dbReference type="EMBL" id="NAJM01000007">
    <property type="protein sequence ID" value="RVX73633.1"/>
    <property type="molecule type" value="Genomic_DNA"/>
</dbReference>
<evidence type="ECO:0000256" key="3">
    <source>
        <dbReference type="ARBA" id="ARBA00022989"/>
    </source>
</evidence>
<dbReference type="PANTHER" id="PTHR23501">
    <property type="entry name" value="MAJOR FACILITATOR SUPERFAMILY"/>
    <property type="match status" value="1"/>
</dbReference>
<dbReference type="SUPFAM" id="SSF103473">
    <property type="entry name" value="MFS general substrate transporter"/>
    <property type="match status" value="2"/>
</dbReference>
<evidence type="ECO:0000256" key="5">
    <source>
        <dbReference type="SAM" id="MobiDB-lite"/>
    </source>
</evidence>
<evidence type="ECO:0000256" key="2">
    <source>
        <dbReference type="ARBA" id="ARBA00022692"/>
    </source>
</evidence>
<organism evidence="8 9">
    <name type="scientific">Exophiala mesophila</name>
    <name type="common">Black yeast-like fungus</name>
    <dbReference type="NCBI Taxonomy" id="212818"/>
    <lineage>
        <taxon>Eukaryota</taxon>
        <taxon>Fungi</taxon>
        <taxon>Dikarya</taxon>
        <taxon>Ascomycota</taxon>
        <taxon>Pezizomycotina</taxon>
        <taxon>Eurotiomycetes</taxon>
        <taxon>Chaetothyriomycetidae</taxon>
        <taxon>Chaetothyriales</taxon>
        <taxon>Herpotrichiellaceae</taxon>
        <taxon>Exophiala</taxon>
    </lineage>
</organism>
<feature type="transmembrane region" description="Helical" evidence="6">
    <location>
        <begin position="555"/>
        <end position="574"/>
    </location>
</feature>
<dbReference type="PROSITE" id="PS50850">
    <property type="entry name" value="MFS"/>
    <property type="match status" value="1"/>
</dbReference>
<feature type="compositionally biased region" description="Acidic residues" evidence="5">
    <location>
        <begin position="25"/>
        <end position="35"/>
    </location>
</feature>
<feature type="region of interest" description="Disordered" evidence="5">
    <location>
        <begin position="1"/>
        <end position="37"/>
    </location>
</feature>
<protein>
    <recommendedName>
        <fullName evidence="7">Major facilitator superfamily (MFS) profile domain-containing protein</fullName>
    </recommendedName>
</protein>
<feature type="transmembrane region" description="Helical" evidence="6">
    <location>
        <begin position="415"/>
        <end position="433"/>
    </location>
</feature>
<comment type="caution">
    <text evidence="8">The sequence shown here is derived from an EMBL/GenBank/DDBJ whole genome shotgun (WGS) entry which is preliminary data.</text>
</comment>
<dbReference type="Pfam" id="PF07690">
    <property type="entry name" value="MFS_1"/>
    <property type="match status" value="1"/>
</dbReference>
<feature type="domain" description="Major facilitator superfamily (MFS) profile" evidence="7">
    <location>
        <begin position="58"/>
        <end position="578"/>
    </location>
</feature>
<dbReference type="InterPro" id="IPR011701">
    <property type="entry name" value="MFS"/>
</dbReference>
<dbReference type="InterPro" id="IPR020846">
    <property type="entry name" value="MFS_dom"/>
</dbReference>
<evidence type="ECO:0000256" key="4">
    <source>
        <dbReference type="ARBA" id="ARBA00023136"/>
    </source>
</evidence>
<feature type="transmembrane region" description="Helical" evidence="6">
    <location>
        <begin position="482"/>
        <end position="502"/>
    </location>
</feature>
<feature type="transmembrane region" description="Helical" evidence="6">
    <location>
        <begin position="218"/>
        <end position="239"/>
    </location>
</feature>
<evidence type="ECO:0000313" key="9">
    <source>
        <dbReference type="Proteomes" id="UP000288859"/>
    </source>
</evidence>
<accession>A0A438NCX6</accession>
<feature type="compositionally biased region" description="Polar residues" evidence="5">
    <location>
        <begin position="1"/>
        <end position="11"/>
    </location>
</feature>
<keyword evidence="4 6" id="KW-0472">Membrane</keyword>
<evidence type="ECO:0000259" key="7">
    <source>
        <dbReference type="PROSITE" id="PS50850"/>
    </source>
</evidence>
<dbReference type="Gene3D" id="1.20.1250.20">
    <property type="entry name" value="MFS general substrate transporter like domains"/>
    <property type="match status" value="2"/>
</dbReference>
<dbReference type="PANTHER" id="PTHR23501:SF87">
    <property type="entry name" value="SIDEROPHORE IRON TRANSPORTER 2"/>
    <property type="match status" value="1"/>
</dbReference>
<feature type="transmembrane region" description="Helical" evidence="6">
    <location>
        <begin position="128"/>
        <end position="148"/>
    </location>
</feature>
<feature type="transmembrane region" description="Helical" evidence="6">
    <location>
        <begin position="53"/>
        <end position="76"/>
    </location>
</feature>
<keyword evidence="3 6" id="KW-1133">Transmembrane helix</keyword>
<evidence type="ECO:0000256" key="1">
    <source>
        <dbReference type="ARBA" id="ARBA00004141"/>
    </source>
</evidence>
<sequence length="606" mass="66660">MGVPSTKNTDQVVVAAPTTLREEEAREPDEVDTQSDADSIQPGVQKAILLKKAWTPISLTIAFIGLFLTTFVLILSDYSQGVYEPYVTSEFRQHSAMSAARLVNSIARICAFPIVAKLSDAFGRAEMFIFAFVASTLCFVLFATSHNIGQYFVSGIFDSIGGTAFLSMQQVFVADATNLVNRALWSTLPESITNIPAIYIGTIIGENMLNGIGWRWGYGIWAIVLPIAAIPLVATMLYLQRRARKHGLWTRSLAKDKRQSVPLWKAIFHMIWVELDIMGIFLLIAGLSLMLIPLSLTGSFNPGRWREASFIAMFILGVALLGAMVMWELKFAQKPLLPGELVKDRTAMVGCLMQGLDFMGHAVFSIFFSSYLQVAPGYSPGHAVRIDNSIRLAYQTFAIFVALGMKYTKRSQMWLLMGPPLVLLGQGVLIYIVNHNGGQGNEASFVAARVCIGIGRALFQTAAQVSVQAAVSRKEVAVATGLFQAAVSIGAAFGTSISGAIWRNTLPEKLVAYLPPEDQSNALSIFQSLVVARSFEEGTPIRDAINRSYRESMQLLAIATTAISVPNIILMFFMRDIRLDEEDKKDEAQLDHTVEKFKARGRHDSE</sequence>
<gene>
    <name evidence="8" type="ORF">B0A52_02523</name>
</gene>
<evidence type="ECO:0000256" key="6">
    <source>
        <dbReference type="SAM" id="Phobius"/>
    </source>
</evidence>
<keyword evidence="2 6" id="KW-0812">Transmembrane</keyword>
<dbReference type="OrthoDB" id="4116485at2759"/>
<feature type="transmembrane region" description="Helical" evidence="6">
    <location>
        <begin position="308"/>
        <end position="327"/>
    </location>
</feature>
<evidence type="ECO:0000313" key="8">
    <source>
        <dbReference type="EMBL" id="RVX73633.1"/>
    </source>
</evidence>
<dbReference type="GO" id="GO:0005886">
    <property type="term" value="C:plasma membrane"/>
    <property type="evidence" value="ECO:0007669"/>
    <property type="project" value="TreeGrafter"/>
</dbReference>
<name>A0A438NCX6_EXOME</name>
<dbReference type="AlphaFoldDB" id="A0A438NCX6"/>
<proteinExistence type="predicted"/>
<feature type="transmembrane region" description="Helical" evidence="6">
    <location>
        <begin position="275"/>
        <end position="296"/>
    </location>
</feature>
<dbReference type="Proteomes" id="UP000288859">
    <property type="component" value="Unassembled WGS sequence"/>
</dbReference>
<dbReference type="GO" id="GO:0015343">
    <property type="term" value="F:siderophore-iron transmembrane transporter activity"/>
    <property type="evidence" value="ECO:0007669"/>
    <property type="project" value="TreeGrafter"/>
</dbReference>